<keyword evidence="2" id="KW-1185">Reference proteome</keyword>
<organism evidence="1 2">
    <name type="scientific">Paraglomus brasilianum</name>
    <dbReference type="NCBI Taxonomy" id="144538"/>
    <lineage>
        <taxon>Eukaryota</taxon>
        <taxon>Fungi</taxon>
        <taxon>Fungi incertae sedis</taxon>
        <taxon>Mucoromycota</taxon>
        <taxon>Glomeromycotina</taxon>
        <taxon>Glomeromycetes</taxon>
        <taxon>Paraglomerales</taxon>
        <taxon>Paraglomeraceae</taxon>
        <taxon>Paraglomus</taxon>
    </lineage>
</organism>
<reference evidence="1" key="1">
    <citation type="submission" date="2021-06" db="EMBL/GenBank/DDBJ databases">
        <authorList>
            <person name="Kallberg Y."/>
            <person name="Tangrot J."/>
            <person name="Rosling A."/>
        </authorList>
    </citation>
    <scope>NUCLEOTIDE SEQUENCE</scope>
    <source>
        <strain evidence="1">BR232B</strain>
    </source>
</reference>
<name>A0A9N9DQN4_9GLOM</name>
<evidence type="ECO:0000313" key="1">
    <source>
        <dbReference type="EMBL" id="CAG8643863.1"/>
    </source>
</evidence>
<comment type="caution">
    <text evidence="1">The sequence shown here is derived from an EMBL/GenBank/DDBJ whole genome shotgun (WGS) entry which is preliminary data.</text>
</comment>
<accession>A0A9N9DQN4</accession>
<dbReference type="AlphaFoldDB" id="A0A9N9DQN4"/>
<proteinExistence type="predicted"/>
<sequence>LFQCEWTDTGPRFRRRVEMVYRADGAQNVWQTERVGHTGNVQ</sequence>
<gene>
    <name evidence="1" type="ORF">PBRASI_LOCUS9922</name>
</gene>
<protein>
    <submittedName>
        <fullName evidence="1">4486_t:CDS:1</fullName>
    </submittedName>
</protein>
<feature type="non-terminal residue" evidence="1">
    <location>
        <position position="1"/>
    </location>
</feature>
<dbReference type="EMBL" id="CAJVPI010002465">
    <property type="protein sequence ID" value="CAG8643863.1"/>
    <property type="molecule type" value="Genomic_DNA"/>
</dbReference>
<evidence type="ECO:0000313" key="2">
    <source>
        <dbReference type="Proteomes" id="UP000789739"/>
    </source>
</evidence>
<dbReference type="Proteomes" id="UP000789739">
    <property type="component" value="Unassembled WGS sequence"/>
</dbReference>